<evidence type="ECO:0000256" key="4">
    <source>
        <dbReference type="ARBA" id="ARBA00023125"/>
    </source>
</evidence>
<dbReference type="Proteomes" id="UP000796880">
    <property type="component" value="Unassembled WGS sequence"/>
</dbReference>
<feature type="region of interest" description="Disordered" evidence="6">
    <location>
        <begin position="320"/>
        <end position="348"/>
    </location>
</feature>
<evidence type="ECO:0000256" key="2">
    <source>
        <dbReference type="ARBA" id="ARBA00022771"/>
    </source>
</evidence>
<proteinExistence type="predicted"/>
<dbReference type="GO" id="GO:0008270">
    <property type="term" value="F:zinc ion binding"/>
    <property type="evidence" value="ECO:0007669"/>
    <property type="project" value="UniProtKB-KW"/>
</dbReference>
<organism evidence="8 9">
    <name type="scientific">Rhamnella rubrinervis</name>
    <dbReference type="NCBI Taxonomy" id="2594499"/>
    <lineage>
        <taxon>Eukaryota</taxon>
        <taxon>Viridiplantae</taxon>
        <taxon>Streptophyta</taxon>
        <taxon>Embryophyta</taxon>
        <taxon>Tracheophyta</taxon>
        <taxon>Spermatophyta</taxon>
        <taxon>Magnoliopsida</taxon>
        <taxon>eudicotyledons</taxon>
        <taxon>Gunneridae</taxon>
        <taxon>Pentapetalae</taxon>
        <taxon>rosids</taxon>
        <taxon>fabids</taxon>
        <taxon>Rosales</taxon>
        <taxon>Rhamnaceae</taxon>
        <taxon>rhamnoid group</taxon>
        <taxon>Rhamneae</taxon>
        <taxon>Rhamnella</taxon>
    </lineage>
</organism>
<evidence type="ECO:0000256" key="5">
    <source>
        <dbReference type="PROSITE-ProRule" id="PRU00723"/>
    </source>
</evidence>
<keyword evidence="3 5" id="KW-0862">Zinc</keyword>
<accession>A0A8K0GWI9</accession>
<feature type="domain" description="C3H1-type" evidence="7">
    <location>
        <begin position="473"/>
        <end position="501"/>
    </location>
</feature>
<dbReference type="PANTHER" id="PTHR33400:SF9">
    <property type="entry name" value="C3H1-TYPE DOMAIN-CONTAINING PROTEIN"/>
    <property type="match status" value="1"/>
</dbReference>
<dbReference type="InterPro" id="IPR000571">
    <property type="entry name" value="Znf_CCCH"/>
</dbReference>
<name>A0A8K0GWI9_9ROSA</name>
<keyword evidence="4" id="KW-0238">DNA-binding</keyword>
<dbReference type="EMBL" id="VOIH02000008">
    <property type="protein sequence ID" value="KAF3440278.1"/>
    <property type="molecule type" value="Genomic_DNA"/>
</dbReference>
<evidence type="ECO:0000313" key="9">
    <source>
        <dbReference type="Proteomes" id="UP000796880"/>
    </source>
</evidence>
<evidence type="ECO:0000313" key="8">
    <source>
        <dbReference type="EMBL" id="KAF3440278.1"/>
    </source>
</evidence>
<evidence type="ECO:0000259" key="7">
    <source>
        <dbReference type="PROSITE" id="PS50103"/>
    </source>
</evidence>
<evidence type="ECO:0000256" key="1">
    <source>
        <dbReference type="ARBA" id="ARBA00022723"/>
    </source>
</evidence>
<dbReference type="SUPFAM" id="SSF90229">
    <property type="entry name" value="CCCH zinc finger"/>
    <property type="match status" value="1"/>
</dbReference>
<dbReference type="OrthoDB" id="1928519at2759"/>
<feature type="zinc finger region" description="C3H1-type" evidence="5">
    <location>
        <begin position="473"/>
        <end position="501"/>
    </location>
</feature>
<dbReference type="PANTHER" id="PTHR33400">
    <property type="entry name" value="ZINC FINGER CCCH DOMAIN-CONTAINING PROTEIN 6-RELATED"/>
    <property type="match status" value="1"/>
</dbReference>
<dbReference type="AlphaFoldDB" id="A0A8K0GWI9"/>
<dbReference type="InterPro" id="IPR036855">
    <property type="entry name" value="Znf_CCCH_sf"/>
</dbReference>
<gene>
    <name evidence="8" type="ORF">FNV43_RR18562</name>
</gene>
<sequence>MNMKRSRISKRVSWAPGLNLCQPPLSQGGSEFKAVSTDKFLRIKGHDGDFPGIPEMKSIINYIRGFLYMNCFMVKLFSSEDFPAKVGLKSEDHHQAKLSKILLHSNTKESGDLPPGFEHGFVARQSQHPRIPQIQWTCPSKIVLSNNCHVASGEESEEVNVQNSRESRVLEAVYPRISSIPPNPAVSLEVQNEHYDDSSTPIVPIIPIEEESIHTPYIPEPVNSTIRSQPLKLSGDSLRSEVLNTSKCDSPAPSSALSSLGKLPNLSADVIAAASTALSVMDTVSQNGNMIDTDLLIKILGDPIMIQKLINDGPVANAGSAATDTVRPPITANSQSAPMSLPRPEMQRSANGNLHRIPDIILESGFSRATPSVPTSTPESNRTNGNLYTTQGQVRPQAYAVNVQPKPAPLPSSLPMNEARHTKDVNYYKNLIRKHGGEKQETGRDPILARKRNYNDLQDLKPEQNNKYGEFKLKNSKPCKYFKSTRGCRNGVNCPYQHDAAIQWRAGSLFEAHISKRTRLGGEITGSS</sequence>
<keyword evidence="9" id="KW-1185">Reference proteome</keyword>
<protein>
    <recommendedName>
        <fullName evidence="7">C3H1-type domain-containing protein</fullName>
    </recommendedName>
</protein>
<comment type="caution">
    <text evidence="8">The sequence shown here is derived from an EMBL/GenBank/DDBJ whole genome shotgun (WGS) entry which is preliminary data.</text>
</comment>
<evidence type="ECO:0000256" key="6">
    <source>
        <dbReference type="SAM" id="MobiDB-lite"/>
    </source>
</evidence>
<dbReference type="GO" id="GO:0003677">
    <property type="term" value="F:DNA binding"/>
    <property type="evidence" value="ECO:0007669"/>
    <property type="project" value="UniProtKB-KW"/>
</dbReference>
<keyword evidence="2 5" id="KW-0863">Zinc-finger</keyword>
<reference evidence="8" key="1">
    <citation type="submission" date="2020-03" db="EMBL/GenBank/DDBJ databases">
        <title>A high-quality chromosome-level genome assembly of a woody plant with both climbing and erect habits, Rhamnella rubrinervis.</title>
        <authorList>
            <person name="Lu Z."/>
            <person name="Yang Y."/>
            <person name="Zhu X."/>
            <person name="Sun Y."/>
        </authorList>
    </citation>
    <scope>NUCLEOTIDE SEQUENCE</scope>
    <source>
        <strain evidence="8">BYM</strain>
        <tissue evidence="8">Leaf</tissue>
    </source>
</reference>
<evidence type="ECO:0000256" key="3">
    <source>
        <dbReference type="ARBA" id="ARBA00022833"/>
    </source>
</evidence>
<keyword evidence="1 5" id="KW-0479">Metal-binding</keyword>
<dbReference type="PROSITE" id="PS50103">
    <property type="entry name" value="ZF_C3H1"/>
    <property type="match status" value="1"/>
</dbReference>